<comment type="caution">
    <text evidence="1">The sequence shown here is derived from an EMBL/GenBank/DDBJ whole genome shotgun (WGS) entry which is preliminary data.</text>
</comment>
<organism evidence="1 2">
    <name type="scientific">Trichothecium roseum</name>
    <dbReference type="NCBI Taxonomy" id="47278"/>
    <lineage>
        <taxon>Eukaryota</taxon>
        <taxon>Fungi</taxon>
        <taxon>Dikarya</taxon>
        <taxon>Ascomycota</taxon>
        <taxon>Pezizomycotina</taxon>
        <taxon>Sordariomycetes</taxon>
        <taxon>Hypocreomycetidae</taxon>
        <taxon>Hypocreales</taxon>
        <taxon>Hypocreales incertae sedis</taxon>
        <taxon>Trichothecium</taxon>
    </lineage>
</organism>
<dbReference type="EMBL" id="CM047944">
    <property type="protein sequence ID" value="KAI9899105.1"/>
    <property type="molecule type" value="Genomic_DNA"/>
</dbReference>
<name>A0ACC0V0V6_9HYPO</name>
<dbReference type="Proteomes" id="UP001163324">
    <property type="component" value="Chromosome 5"/>
</dbReference>
<accession>A0ACC0V0V6</accession>
<evidence type="ECO:0000313" key="1">
    <source>
        <dbReference type="EMBL" id="KAI9899105.1"/>
    </source>
</evidence>
<proteinExistence type="predicted"/>
<protein>
    <submittedName>
        <fullName evidence="1">Uncharacterized protein</fullName>
    </submittedName>
</protein>
<evidence type="ECO:0000313" key="2">
    <source>
        <dbReference type="Proteomes" id="UP001163324"/>
    </source>
</evidence>
<gene>
    <name evidence="1" type="ORF">N3K66_005566</name>
</gene>
<reference evidence="1" key="1">
    <citation type="submission" date="2022-10" db="EMBL/GenBank/DDBJ databases">
        <title>Complete Genome of Trichothecium roseum strain YXFP-22015, a Plant Pathogen Isolated from Citrus.</title>
        <authorList>
            <person name="Wang Y."/>
            <person name="Zhu L."/>
        </authorList>
    </citation>
    <scope>NUCLEOTIDE SEQUENCE</scope>
    <source>
        <strain evidence="1">YXFP-22015</strain>
    </source>
</reference>
<keyword evidence="2" id="KW-1185">Reference proteome</keyword>
<sequence length="947" mass="103323">MAGSKSQKAAEDKLRKRKRESTDGAARTKRPRPEDKGKKANGVVEGHGDTDLVSSKLNALQPFDNGENWKLSKPIGGRMLDIDPILTEDERYLILTYNTTIQVYSAADSLLVRRIPITVTDVLATCGDRAANITATRQSTVSADYLWVASEDGIVRRVNWTVAAEDHEQFSTKSDTAHGLVICPMEKDTEAVLVVESDKAGRLDILAYTRAGEAKSEPKSLFSLKKSGSGLRLLEASRDGRILAGALNDRLFLGVATTSNDKLEGLEYEFYSFDAPDIITCLDLRIETKGLTNGQSKKGQNKTPTVDIIVGGARGAIYCYHDALARTQTLGKARSEKEVLQANKYHWHRKAVHAVKWSRDGNYIISGGSENVMVVWQIDTSKKDFLPHLSGSVENIVVSPKGSSYIIHLDDNSAMILSTAEMKPTTYVSGIQSATVTMSQSKDLLVQRVWNAPVGVQRPLPAAIRPTEPSKIHICVGNGRQATMTGDFSAPYLQSVDLESFSNFLKQPLARTQPTDVNITNKGVPIDEPLVTHLSYSADGKWLASVDEWRPAERDAENVATQYKDGLIQERREVYLKFWEVNGDESLGLVSRVNTPHATDLPELVLDLASNPSSPCFATLGGDGMVCLWRPKVRQQRDVATQEGGSTWSWGCSQTIPIGDSVSQGAYMSVMYSGSSSHPAQGALAFSEDGSTIFAAFGVHDEGVVCVIDAASGEIVKTLDGLWTGKIRSIQALSPFIVVLSQELRVYDVVSDELRYGVEIPLKPEAEDLLQLSVDLSSRTFAIALPTKDRSAIGVFDPEEPEPLLVRSLPHHIVSLVSSPDTSGFLIVDDAAQVWTLGEGSDPLSLAALQSLEDVRLNDTEAEAPNGRQILLQEDTEMAGDEDEEDDQEPEDVEMEDDGDDEGRDIVLGQHQLSEIFDAAPAYAAPSVEDMFYKVADLLAAKPLISK</sequence>